<dbReference type="GO" id="GO:0016853">
    <property type="term" value="F:isomerase activity"/>
    <property type="evidence" value="ECO:0007669"/>
    <property type="project" value="UniProtKB-KW"/>
</dbReference>
<feature type="domain" description="Xylose isomerase-like TIM barrel" evidence="1">
    <location>
        <begin position="44"/>
        <end position="269"/>
    </location>
</feature>
<dbReference type="InterPro" id="IPR036237">
    <property type="entry name" value="Xyl_isomerase-like_sf"/>
</dbReference>
<dbReference type="PANTHER" id="PTHR12110">
    <property type="entry name" value="HYDROXYPYRUVATE ISOMERASE"/>
    <property type="match status" value="1"/>
</dbReference>
<name>A0A5B0GGK8_9BURK</name>
<evidence type="ECO:0000313" key="2">
    <source>
        <dbReference type="EMBL" id="KAA1002422.1"/>
    </source>
</evidence>
<reference evidence="2 3" key="1">
    <citation type="submission" date="2019-08" db="EMBL/GenBank/DDBJ databases">
        <title>Paraburkholderia sp. DCY113.</title>
        <authorList>
            <person name="Kang J."/>
        </authorList>
    </citation>
    <scope>NUCLEOTIDE SEQUENCE [LARGE SCALE GENOMIC DNA]</scope>
    <source>
        <strain evidence="2 3">DCY113</strain>
    </source>
</reference>
<evidence type="ECO:0000313" key="3">
    <source>
        <dbReference type="Proteomes" id="UP000325273"/>
    </source>
</evidence>
<dbReference type="SUPFAM" id="SSF51658">
    <property type="entry name" value="Xylose isomerase-like"/>
    <property type="match status" value="1"/>
</dbReference>
<proteinExistence type="predicted"/>
<accession>A0A5B0GGK8</accession>
<dbReference type="EMBL" id="VTUZ01000039">
    <property type="protein sequence ID" value="KAA1002422.1"/>
    <property type="molecule type" value="Genomic_DNA"/>
</dbReference>
<keyword evidence="2" id="KW-0413">Isomerase</keyword>
<sequence>MQFHDRLHVRSDRREGYLLNAPTITPKLAVAHLTALELAPQEWVRQAARAGFGAVGLRMNPTAAGAIAYPSRTGSDAHLALRRRLADEGMTVHDVEFIPLLPDIDVASYAAMFDAAADLGAQCVTVSGDDPDAARLAANLAALCELAGQYGLRVDLEFMRWRHVGTLKQARAAVERAGSANLAILVDALHLARSGGCPDDLRGLPDGMLRAVQLCDASQDEPVGDDATILEARTGRLPPGSGVLPLTGLLAALPAGTTLGVEMPLPSLPAKDRLELAYQSTRALLDVARRREESLGASRQ</sequence>
<protein>
    <submittedName>
        <fullName evidence="2">Sugar phosphate isomerase/epimerase</fullName>
    </submittedName>
</protein>
<comment type="caution">
    <text evidence="2">The sequence shown here is derived from an EMBL/GenBank/DDBJ whole genome shotgun (WGS) entry which is preliminary data.</text>
</comment>
<dbReference type="InterPro" id="IPR050312">
    <property type="entry name" value="IolE/XylAMocC-like"/>
</dbReference>
<dbReference type="InterPro" id="IPR013022">
    <property type="entry name" value="Xyl_isomerase-like_TIM-brl"/>
</dbReference>
<organism evidence="2 3">
    <name type="scientific">Paraburkholderia panacisoli</name>
    <dbReference type="NCBI Taxonomy" id="2603818"/>
    <lineage>
        <taxon>Bacteria</taxon>
        <taxon>Pseudomonadati</taxon>
        <taxon>Pseudomonadota</taxon>
        <taxon>Betaproteobacteria</taxon>
        <taxon>Burkholderiales</taxon>
        <taxon>Burkholderiaceae</taxon>
        <taxon>Paraburkholderia</taxon>
    </lineage>
</organism>
<dbReference type="PANTHER" id="PTHR12110:SF48">
    <property type="entry name" value="BLL3656 PROTEIN"/>
    <property type="match status" value="1"/>
</dbReference>
<evidence type="ECO:0000259" key="1">
    <source>
        <dbReference type="Pfam" id="PF01261"/>
    </source>
</evidence>
<keyword evidence="3" id="KW-1185">Reference proteome</keyword>
<dbReference type="Proteomes" id="UP000325273">
    <property type="component" value="Unassembled WGS sequence"/>
</dbReference>
<gene>
    <name evidence="2" type="ORF">FVF58_38190</name>
</gene>
<dbReference type="AlphaFoldDB" id="A0A5B0GGK8"/>
<dbReference type="Pfam" id="PF01261">
    <property type="entry name" value="AP_endonuc_2"/>
    <property type="match status" value="1"/>
</dbReference>
<dbReference type="Gene3D" id="3.20.20.150">
    <property type="entry name" value="Divalent-metal-dependent TIM barrel enzymes"/>
    <property type="match status" value="1"/>
</dbReference>